<dbReference type="OrthoDB" id="5185109at2"/>
<evidence type="ECO:0000313" key="3">
    <source>
        <dbReference type="Proteomes" id="UP000199501"/>
    </source>
</evidence>
<sequence>MSGPGTDLARPRVAVTSAAPELYQKLIDLHVTAERQAVEAGLAAGLVALVRVRASQLNGCAFCVDLHTSEAAGHGEDTRRLHALPVWRESGLFTARERAALALTEAITLLAETRVPDAVYATAAAEFSEPELAQLVWAVTVINAFNRLAVTSRIGPRPR</sequence>
<dbReference type="PANTHER" id="PTHR34846">
    <property type="entry name" value="4-CARBOXYMUCONOLACTONE DECARBOXYLASE FAMILY PROTEIN (AFU_ORTHOLOGUE AFUA_6G11590)"/>
    <property type="match status" value="1"/>
</dbReference>
<keyword evidence="3" id="KW-1185">Reference proteome</keyword>
<dbReference type="RefSeq" id="WP_091449310.1">
    <property type="nucleotide sequence ID" value="NZ_FMZZ01000002.1"/>
</dbReference>
<dbReference type="SUPFAM" id="SSF69118">
    <property type="entry name" value="AhpD-like"/>
    <property type="match status" value="1"/>
</dbReference>
<proteinExistence type="predicted"/>
<dbReference type="InterPro" id="IPR003779">
    <property type="entry name" value="CMD-like"/>
</dbReference>
<dbReference type="InterPro" id="IPR029032">
    <property type="entry name" value="AhpD-like"/>
</dbReference>
<keyword evidence="2" id="KW-0560">Oxidoreductase</keyword>
<dbReference type="InterPro" id="IPR004675">
    <property type="entry name" value="AhpD_core"/>
</dbReference>
<evidence type="ECO:0000313" key="2">
    <source>
        <dbReference type="EMBL" id="SDC53240.1"/>
    </source>
</evidence>
<keyword evidence="2" id="KW-0575">Peroxidase</keyword>
<evidence type="ECO:0000259" key="1">
    <source>
        <dbReference type="Pfam" id="PF02627"/>
    </source>
</evidence>
<dbReference type="Pfam" id="PF02627">
    <property type="entry name" value="CMD"/>
    <property type="match status" value="1"/>
</dbReference>
<organism evidence="2 3">
    <name type="scientific">Actinokineospora iranica</name>
    <dbReference type="NCBI Taxonomy" id="1271860"/>
    <lineage>
        <taxon>Bacteria</taxon>
        <taxon>Bacillati</taxon>
        <taxon>Actinomycetota</taxon>
        <taxon>Actinomycetes</taxon>
        <taxon>Pseudonocardiales</taxon>
        <taxon>Pseudonocardiaceae</taxon>
        <taxon>Actinokineospora</taxon>
    </lineage>
</organism>
<reference evidence="3" key="1">
    <citation type="submission" date="2016-10" db="EMBL/GenBank/DDBJ databases">
        <authorList>
            <person name="Varghese N."/>
            <person name="Submissions S."/>
        </authorList>
    </citation>
    <scope>NUCLEOTIDE SEQUENCE [LARGE SCALE GENOMIC DNA]</scope>
    <source>
        <strain evidence="3">IBRC-M 10403</strain>
    </source>
</reference>
<dbReference type="AlphaFoldDB" id="A0A1G6MCQ1"/>
<dbReference type="Gene3D" id="1.20.1290.10">
    <property type="entry name" value="AhpD-like"/>
    <property type="match status" value="1"/>
</dbReference>
<feature type="domain" description="Carboxymuconolactone decarboxylase-like" evidence="1">
    <location>
        <begin position="32"/>
        <end position="105"/>
    </location>
</feature>
<dbReference type="NCBIfam" id="TIGR00778">
    <property type="entry name" value="ahpD_dom"/>
    <property type="match status" value="1"/>
</dbReference>
<dbReference type="Proteomes" id="UP000199501">
    <property type="component" value="Unassembled WGS sequence"/>
</dbReference>
<dbReference type="PANTHER" id="PTHR34846:SF10">
    <property type="entry name" value="CYTOPLASMIC PROTEIN"/>
    <property type="match status" value="1"/>
</dbReference>
<protein>
    <submittedName>
        <fullName evidence="2">Alkylhydroperoxidase AhpD family core domain-containing protein</fullName>
    </submittedName>
</protein>
<dbReference type="EMBL" id="FMZZ01000002">
    <property type="protein sequence ID" value="SDC53240.1"/>
    <property type="molecule type" value="Genomic_DNA"/>
</dbReference>
<dbReference type="GO" id="GO:0051920">
    <property type="term" value="F:peroxiredoxin activity"/>
    <property type="evidence" value="ECO:0007669"/>
    <property type="project" value="InterPro"/>
</dbReference>
<gene>
    <name evidence="2" type="ORF">SAMN05216174_102484</name>
</gene>
<dbReference type="STRING" id="1271860.SAMN05216174_102484"/>
<accession>A0A1G6MCQ1</accession>
<name>A0A1G6MCQ1_9PSEU</name>